<dbReference type="Proteomes" id="UP000198967">
    <property type="component" value="Unassembled WGS sequence"/>
</dbReference>
<evidence type="ECO:0000313" key="2">
    <source>
        <dbReference type="EMBL" id="SDF72132.1"/>
    </source>
</evidence>
<organism evidence="2 3">
    <name type="scientific">Pseudonocardia oroxyli</name>
    <dbReference type="NCBI Taxonomy" id="366584"/>
    <lineage>
        <taxon>Bacteria</taxon>
        <taxon>Bacillati</taxon>
        <taxon>Actinomycetota</taxon>
        <taxon>Actinomycetes</taxon>
        <taxon>Pseudonocardiales</taxon>
        <taxon>Pseudonocardiaceae</taxon>
        <taxon>Pseudonocardia</taxon>
    </lineage>
</organism>
<dbReference type="PANTHER" id="PTHR42815:SF2">
    <property type="entry name" value="FAD-BINDING, PUTATIVE (AFU_ORTHOLOGUE AFUA_6G07600)-RELATED"/>
    <property type="match status" value="1"/>
</dbReference>
<evidence type="ECO:0000313" key="3">
    <source>
        <dbReference type="Proteomes" id="UP000198967"/>
    </source>
</evidence>
<dbReference type="OrthoDB" id="9786134at2"/>
<dbReference type="EMBL" id="FNBE01000006">
    <property type="protein sequence ID" value="SDF72132.1"/>
    <property type="molecule type" value="Genomic_DNA"/>
</dbReference>
<dbReference type="STRING" id="366584.SAMN05216377_106212"/>
<evidence type="ECO:0000259" key="1">
    <source>
        <dbReference type="Pfam" id="PF01243"/>
    </source>
</evidence>
<proteinExistence type="predicted"/>
<name>A0A1G7NDV0_PSEOR</name>
<dbReference type="Pfam" id="PF01243">
    <property type="entry name" value="PNPOx_N"/>
    <property type="match status" value="1"/>
</dbReference>
<accession>A0A1G7NDV0</accession>
<gene>
    <name evidence="2" type="ORF">SAMN05216377_106212</name>
</gene>
<keyword evidence="3" id="KW-1185">Reference proteome</keyword>
<dbReference type="Gene3D" id="2.30.110.10">
    <property type="entry name" value="Electron Transport, Fmn-binding Protein, Chain A"/>
    <property type="match status" value="1"/>
</dbReference>
<protein>
    <recommendedName>
        <fullName evidence="1">Pyridoxamine 5'-phosphate oxidase N-terminal domain-containing protein</fullName>
    </recommendedName>
</protein>
<sequence length="273" mass="29306">MGFHEGELLVQQRAQVADRADQLAGMLRAPRLDGGMAAFAAERDHAVITARDPEGRLWTSPVFGEPGFLRAYGATLEVHAVPLPGDPLHVLTEGGPVGSIMVDYARRRRLRVNGTLARVGRAGFTIEADQAYGNCPQHIPCREATAIGEVRPVVTRHEGLTPEVAERLRAADSFLLGTVHPERGADASHRGGPAGFVQVDDGVVGWPELPGNNLFNSLGNLAVDPEAAMLVLDLRHGRSLQLSGTAQIEWSGTDRRVRFVPEVVVETSGLLGQ</sequence>
<feature type="domain" description="Pyridoxamine 5'-phosphate oxidase N-terminal" evidence="1">
    <location>
        <begin position="160"/>
        <end position="250"/>
    </location>
</feature>
<dbReference type="InterPro" id="IPR012349">
    <property type="entry name" value="Split_barrel_FMN-bd"/>
</dbReference>
<dbReference type="InterPro" id="IPR011576">
    <property type="entry name" value="Pyridox_Oxase_N"/>
</dbReference>
<reference evidence="2 3" key="1">
    <citation type="submission" date="2016-10" db="EMBL/GenBank/DDBJ databases">
        <authorList>
            <person name="de Groot N.N."/>
        </authorList>
    </citation>
    <scope>NUCLEOTIDE SEQUENCE [LARGE SCALE GENOMIC DNA]</scope>
    <source>
        <strain evidence="2 3">CGMCC 4.3143</strain>
    </source>
</reference>
<dbReference type="AlphaFoldDB" id="A0A1G7NDV0"/>
<dbReference type="SUPFAM" id="SSF50475">
    <property type="entry name" value="FMN-binding split barrel"/>
    <property type="match status" value="1"/>
</dbReference>
<dbReference type="PANTHER" id="PTHR42815">
    <property type="entry name" value="FAD-BINDING, PUTATIVE (AFU_ORTHOLOGUE AFUA_6G07600)-RELATED"/>
    <property type="match status" value="1"/>
</dbReference>